<protein>
    <submittedName>
        <fullName evidence="1">DUF2313 domain-containing protein</fullName>
    </submittedName>
</protein>
<dbReference type="Pfam" id="PF10076">
    <property type="entry name" value="Phage_Mu_Gp48"/>
    <property type="match status" value="1"/>
</dbReference>
<dbReference type="InterPro" id="IPR018755">
    <property type="entry name" value="Phage_Mu_Gp48"/>
</dbReference>
<evidence type="ECO:0000313" key="2">
    <source>
        <dbReference type="Proteomes" id="UP000434475"/>
    </source>
</evidence>
<dbReference type="EMBL" id="WKPR01000015">
    <property type="protein sequence ID" value="MSB20699.1"/>
    <property type="molecule type" value="Genomic_DNA"/>
</dbReference>
<dbReference type="AlphaFoldDB" id="A0A6I2R4B4"/>
<proteinExistence type="predicted"/>
<gene>
    <name evidence="1" type="ORF">GKE97_14385</name>
</gene>
<sequence>MERKLIDYLPYAMRDFKEYEGIMESEQPEFDQAWNNADDLLNNQFISTAGNVGLSRWEKILEITPKGTDSLEDRRFRILTRINEELPYTLPQLRNILETLCGPGNYSADVAEGTYHLIVKIGLAAKNNFTDVESLLNRVVPQNLIVTLLQLYNTHAELGRFTHSQLAAHTHDQLRNEVLN</sequence>
<dbReference type="Proteomes" id="UP000434475">
    <property type="component" value="Unassembled WGS sequence"/>
</dbReference>
<dbReference type="RefSeq" id="WP_009257810.1">
    <property type="nucleotide sequence ID" value="NZ_BAABZG010000001.1"/>
</dbReference>
<comment type="caution">
    <text evidence="1">The sequence shown here is derived from an EMBL/GenBank/DDBJ whole genome shotgun (WGS) entry which is preliminary data.</text>
</comment>
<evidence type="ECO:0000313" key="1">
    <source>
        <dbReference type="EMBL" id="MSB20699.1"/>
    </source>
</evidence>
<reference evidence="1 2" key="1">
    <citation type="journal article" date="2019" name="Nat. Med.">
        <title>A library of human gut bacterial isolates paired with longitudinal multiomics data enables mechanistic microbiome research.</title>
        <authorList>
            <person name="Poyet M."/>
            <person name="Groussin M."/>
            <person name="Gibbons S.M."/>
            <person name="Avila-Pacheco J."/>
            <person name="Jiang X."/>
            <person name="Kearney S.M."/>
            <person name="Perrotta A.R."/>
            <person name="Berdy B."/>
            <person name="Zhao S."/>
            <person name="Lieberman T.D."/>
            <person name="Swanson P.K."/>
            <person name="Smith M."/>
            <person name="Roesemann S."/>
            <person name="Alexander J.E."/>
            <person name="Rich S.A."/>
            <person name="Livny J."/>
            <person name="Vlamakis H."/>
            <person name="Clish C."/>
            <person name="Bullock K."/>
            <person name="Deik A."/>
            <person name="Scott J."/>
            <person name="Pierce K.A."/>
            <person name="Xavier R.J."/>
            <person name="Alm E.J."/>
        </authorList>
    </citation>
    <scope>NUCLEOTIDE SEQUENCE [LARGE SCALE GENOMIC DNA]</scope>
    <source>
        <strain evidence="1 2">BIOML-A2</strain>
    </source>
</reference>
<accession>A0A6I2R4B4</accession>
<organism evidence="1 2">
    <name type="scientific">Flavonifractor plautii</name>
    <name type="common">Fusobacterium plautii</name>
    <dbReference type="NCBI Taxonomy" id="292800"/>
    <lineage>
        <taxon>Bacteria</taxon>
        <taxon>Bacillati</taxon>
        <taxon>Bacillota</taxon>
        <taxon>Clostridia</taxon>
        <taxon>Eubacteriales</taxon>
        <taxon>Oscillospiraceae</taxon>
        <taxon>Flavonifractor</taxon>
    </lineage>
</organism>
<name>A0A6I2R4B4_FLAPL</name>